<name>A0A438NIF9_EXOME</name>
<dbReference type="EMBL" id="NAJM01000002">
    <property type="protein sequence ID" value="RVX75509.1"/>
    <property type="molecule type" value="Genomic_DNA"/>
</dbReference>
<accession>A0A438NIF9</accession>
<organism evidence="10 11">
    <name type="scientific">Exophiala mesophila</name>
    <name type="common">Black yeast-like fungus</name>
    <dbReference type="NCBI Taxonomy" id="212818"/>
    <lineage>
        <taxon>Eukaryota</taxon>
        <taxon>Fungi</taxon>
        <taxon>Dikarya</taxon>
        <taxon>Ascomycota</taxon>
        <taxon>Pezizomycotina</taxon>
        <taxon>Eurotiomycetes</taxon>
        <taxon>Chaetothyriomycetidae</taxon>
        <taxon>Chaetothyriales</taxon>
        <taxon>Herpotrichiellaceae</taxon>
        <taxon>Exophiala</taxon>
    </lineage>
</organism>
<dbReference type="Proteomes" id="UP000288859">
    <property type="component" value="Unassembled WGS sequence"/>
</dbReference>
<evidence type="ECO:0000313" key="10">
    <source>
        <dbReference type="EMBL" id="RVX75509.1"/>
    </source>
</evidence>
<dbReference type="InterPro" id="IPR032465">
    <property type="entry name" value="ACMSD"/>
</dbReference>
<dbReference type="OrthoDB" id="2832284at2759"/>
<dbReference type="GO" id="GO:0005829">
    <property type="term" value="C:cytosol"/>
    <property type="evidence" value="ECO:0007669"/>
    <property type="project" value="TreeGrafter"/>
</dbReference>
<dbReference type="InterPro" id="IPR006680">
    <property type="entry name" value="Amidohydro-rel"/>
</dbReference>
<dbReference type="AlphaFoldDB" id="A0A438NIF9"/>
<evidence type="ECO:0000256" key="3">
    <source>
        <dbReference type="ARBA" id="ARBA00022793"/>
    </source>
</evidence>
<evidence type="ECO:0000259" key="9">
    <source>
        <dbReference type="Pfam" id="PF04909"/>
    </source>
</evidence>
<keyword evidence="4" id="KW-0862">Zinc</keyword>
<dbReference type="GO" id="GO:0019748">
    <property type="term" value="P:secondary metabolic process"/>
    <property type="evidence" value="ECO:0007669"/>
    <property type="project" value="TreeGrafter"/>
</dbReference>
<keyword evidence="3 8" id="KW-0210">Decarboxylase</keyword>
<evidence type="ECO:0000256" key="5">
    <source>
        <dbReference type="ARBA" id="ARBA00023239"/>
    </source>
</evidence>
<comment type="caution">
    <text evidence="10">The sequence shown here is derived from an EMBL/GenBank/DDBJ whole genome shotgun (WGS) entry which is preliminary data.</text>
</comment>
<dbReference type="VEuPathDB" id="FungiDB:PV10_05943"/>
<dbReference type="GO" id="GO:0047596">
    <property type="term" value="F:6-methylsalicylate decarboxylase activity"/>
    <property type="evidence" value="ECO:0007669"/>
    <property type="project" value="UniProtKB-EC"/>
</dbReference>
<evidence type="ECO:0000313" key="11">
    <source>
        <dbReference type="Proteomes" id="UP000288859"/>
    </source>
</evidence>
<proteinExistence type="inferred from homology"/>
<evidence type="ECO:0000256" key="6">
    <source>
        <dbReference type="ARBA" id="ARBA00036832"/>
    </source>
</evidence>
<reference evidence="10 11" key="1">
    <citation type="submission" date="2017-03" db="EMBL/GenBank/DDBJ databases">
        <title>Genomes of endolithic fungi from Antarctica.</title>
        <authorList>
            <person name="Coleine C."/>
            <person name="Masonjones S."/>
            <person name="Stajich J.E."/>
        </authorList>
    </citation>
    <scope>NUCLEOTIDE SEQUENCE [LARGE SCALE GENOMIC DNA]</scope>
    <source>
        <strain evidence="10 11">CCFEE 6314</strain>
    </source>
</reference>
<sequence>MHLELMDRAHISRAVLSITSPGTYLDPDNPALCRQITRETNAELAVICRNNASRLSFFASLPLPDVAGSITEIDYALDQLGAKGFHVLTNSNGVYLGDSRLDQVFEKLNERKAVVMIHPTTCRLCPPPESSSVEGSSLRIGETPLRSAEAVPLPEYPRPMLEFFFDTARAVTHLILSKTVERNSDITFIVPHCGAVLPPIVERFTSYSARVYGTNSVSSDDIRHMFKTRFYFDLAGFPFPDQIHGMLRFTDSSRLLYGTDFPFLPGEAVLESANRNDREVKSLFGTEVQRCIYSKNARKLLGLD</sequence>
<keyword evidence="5 8" id="KW-0456">Lyase</keyword>
<dbReference type="InterPro" id="IPR032466">
    <property type="entry name" value="Metal_Hydrolase"/>
</dbReference>
<dbReference type="GO" id="GO:0016787">
    <property type="term" value="F:hydrolase activity"/>
    <property type="evidence" value="ECO:0007669"/>
    <property type="project" value="InterPro"/>
</dbReference>
<dbReference type="PANTHER" id="PTHR21240">
    <property type="entry name" value="2-AMINO-3-CARBOXYLMUCONATE-6-SEMIALDEHYDE DECARBOXYLASE"/>
    <property type="match status" value="1"/>
</dbReference>
<evidence type="ECO:0000256" key="4">
    <source>
        <dbReference type="ARBA" id="ARBA00022833"/>
    </source>
</evidence>
<comment type="similarity">
    <text evidence="1">Belongs to the metallo-dependent hydrolases superfamily. ACMSD family.</text>
</comment>
<gene>
    <name evidence="10" type="ORF">B0A52_00862</name>
</gene>
<dbReference type="PANTHER" id="PTHR21240:SF29">
    <property type="entry name" value="AMIDOHYDROLASE-RELATED DOMAIN-CONTAINING PROTEIN"/>
    <property type="match status" value="1"/>
</dbReference>
<protein>
    <recommendedName>
        <fullName evidence="7">6-methylsalicylate decarboxylase</fullName>
        <ecNumber evidence="7">4.1.1.52</ecNumber>
    </recommendedName>
</protein>
<dbReference type="GO" id="GO:0046872">
    <property type="term" value="F:metal ion binding"/>
    <property type="evidence" value="ECO:0007669"/>
    <property type="project" value="UniProtKB-KW"/>
</dbReference>
<keyword evidence="2" id="KW-0479">Metal-binding</keyword>
<evidence type="ECO:0000256" key="7">
    <source>
        <dbReference type="ARBA" id="ARBA00038889"/>
    </source>
</evidence>
<evidence type="ECO:0000256" key="2">
    <source>
        <dbReference type="ARBA" id="ARBA00022723"/>
    </source>
</evidence>
<dbReference type="Gene3D" id="3.20.20.140">
    <property type="entry name" value="Metal-dependent hydrolases"/>
    <property type="match status" value="1"/>
</dbReference>
<evidence type="ECO:0000256" key="8">
    <source>
        <dbReference type="RuleBase" id="RU366045"/>
    </source>
</evidence>
<evidence type="ECO:0000256" key="1">
    <source>
        <dbReference type="ARBA" id="ARBA00005871"/>
    </source>
</evidence>
<dbReference type="Pfam" id="PF04909">
    <property type="entry name" value="Amidohydro_2"/>
    <property type="match status" value="1"/>
</dbReference>
<comment type="catalytic activity">
    <reaction evidence="6">
        <text>6-methylsalicylate + H(+) = 3-methylphenol + CO2</text>
        <dbReference type="Rhea" id="RHEA:23112"/>
        <dbReference type="ChEBI" id="CHEBI:15378"/>
        <dbReference type="ChEBI" id="CHEBI:16526"/>
        <dbReference type="ChEBI" id="CHEBI:17231"/>
        <dbReference type="ChEBI" id="CHEBI:36658"/>
        <dbReference type="EC" id="4.1.1.52"/>
    </reaction>
    <physiologicalReaction direction="left-to-right" evidence="6">
        <dbReference type="Rhea" id="RHEA:23113"/>
    </physiologicalReaction>
</comment>
<feature type="domain" description="Amidohydrolase-related" evidence="9">
    <location>
        <begin position="28"/>
        <end position="303"/>
    </location>
</feature>
<dbReference type="SUPFAM" id="SSF51556">
    <property type="entry name" value="Metallo-dependent hydrolases"/>
    <property type="match status" value="1"/>
</dbReference>
<dbReference type="EC" id="4.1.1.52" evidence="7"/>